<protein>
    <submittedName>
        <fullName evidence="1">Uncharacterized protein</fullName>
    </submittedName>
</protein>
<accession>A0A8J8P081</accession>
<evidence type="ECO:0000313" key="2">
    <source>
        <dbReference type="Proteomes" id="UP000785679"/>
    </source>
</evidence>
<reference evidence="1" key="1">
    <citation type="submission" date="2019-06" db="EMBL/GenBank/DDBJ databases">
        <authorList>
            <person name="Zheng W."/>
        </authorList>
    </citation>
    <scope>NUCLEOTIDE SEQUENCE</scope>
    <source>
        <strain evidence="1">QDHG01</strain>
    </source>
</reference>
<organism evidence="1 2">
    <name type="scientific">Halteria grandinella</name>
    <dbReference type="NCBI Taxonomy" id="5974"/>
    <lineage>
        <taxon>Eukaryota</taxon>
        <taxon>Sar</taxon>
        <taxon>Alveolata</taxon>
        <taxon>Ciliophora</taxon>
        <taxon>Intramacronucleata</taxon>
        <taxon>Spirotrichea</taxon>
        <taxon>Stichotrichia</taxon>
        <taxon>Sporadotrichida</taxon>
        <taxon>Halteriidae</taxon>
        <taxon>Halteria</taxon>
    </lineage>
</organism>
<sequence>MAFLNPQFSCASFLTIQNSTCEICVSPTALLSFISRFYLGMVSYSVSSYWVPPLSARKSGTQLSGEEVGIGGCSLTFWTRGLVWTNMFLQNYNSNQYIIDHKQFPCPQYKAPVP</sequence>
<gene>
    <name evidence="1" type="ORF">FGO68_gene11999</name>
</gene>
<dbReference type="Proteomes" id="UP000785679">
    <property type="component" value="Unassembled WGS sequence"/>
</dbReference>
<dbReference type="EMBL" id="RRYP01002727">
    <property type="protein sequence ID" value="TNV84478.1"/>
    <property type="molecule type" value="Genomic_DNA"/>
</dbReference>
<name>A0A8J8P081_HALGN</name>
<keyword evidence="2" id="KW-1185">Reference proteome</keyword>
<comment type="caution">
    <text evidence="1">The sequence shown here is derived from an EMBL/GenBank/DDBJ whole genome shotgun (WGS) entry which is preliminary data.</text>
</comment>
<evidence type="ECO:0000313" key="1">
    <source>
        <dbReference type="EMBL" id="TNV84478.1"/>
    </source>
</evidence>
<proteinExistence type="predicted"/>
<dbReference type="AlphaFoldDB" id="A0A8J8P081"/>